<evidence type="ECO:0000256" key="1">
    <source>
        <dbReference type="ARBA" id="ARBA00022723"/>
    </source>
</evidence>
<comment type="caution">
    <text evidence="6">The sequence shown here is derived from an EMBL/GenBank/DDBJ whole genome shotgun (WGS) entry which is preliminary data.</text>
</comment>
<keyword evidence="2" id="KW-0863">Zinc-finger</keyword>
<dbReference type="RefSeq" id="WP_371871172.1">
    <property type="nucleotide sequence ID" value="NZ_BMAQ01000005.1"/>
</dbReference>
<reference evidence="6" key="1">
    <citation type="submission" date="2020-08" db="EMBL/GenBank/DDBJ databases">
        <authorList>
            <person name="Uke A."/>
            <person name="Chhe C."/>
            <person name="Baramee S."/>
            <person name="Kosugi A."/>
        </authorList>
    </citation>
    <scope>NUCLEOTIDE SEQUENCE</scope>
    <source>
        <strain evidence="6">DA-C8</strain>
    </source>
</reference>
<dbReference type="InterPro" id="IPR000962">
    <property type="entry name" value="Znf_DskA_TraR"/>
</dbReference>
<dbReference type="PANTHER" id="PTHR33823:SF4">
    <property type="entry name" value="GENERAL STRESS PROTEIN 16O"/>
    <property type="match status" value="1"/>
</dbReference>
<evidence type="ECO:0000313" key="6">
    <source>
        <dbReference type="EMBL" id="GFR37489.1"/>
    </source>
</evidence>
<dbReference type="InterPro" id="IPR037187">
    <property type="entry name" value="DnaK_N"/>
</dbReference>
<dbReference type="Gene3D" id="1.20.120.910">
    <property type="entry name" value="DksA, coiled-coil domain"/>
    <property type="match status" value="1"/>
</dbReference>
<dbReference type="GO" id="GO:0008270">
    <property type="term" value="F:zinc ion binding"/>
    <property type="evidence" value="ECO:0007669"/>
    <property type="project" value="UniProtKB-KW"/>
</dbReference>
<keyword evidence="7" id="KW-1185">Reference proteome</keyword>
<dbReference type="SUPFAM" id="SSF57716">
    <property type="entry name" value="Glucocorticoid receptor-like (DNA-binding domain)"/>
    <property type="match status" value="1"/>
</dbReference>
<keyword evidence="3" id="KW-0862">Zinc</keyword>
<evidence type="ECO:0000259" key="5">
    <source>
        <dbReference type="Pfam" id="PF01258"/>
    </source>
</evidence>
<keyword evidence="1" id="KW-0479">Metal-binding</keyword>
<proteinExistence type="predicted"/>
<evidence type="ECO:0000256" key="2">
    <source>
        <dbReference type="ARBA" id="ARBA00022771"/>
    </source>
</evidence>
<feature type="zinc finger region" description="dksA C4-type" evidence="4">
    <location>
        <begin position="95"/>
        <end position="119"/>
    </location>
</feature>
<evidence type="ECO:0000256" key="3">
    <source>
        <dbReference type="ARBA" id="ARBA00022833"/>
    </source>
</evidence>
<accession>A0A916VFB4</accession>
<gene>
    <name evidence="6" type="ORF">PRECH8_07850</name>
</gene>
<dbReference type="Pfam" id="PF01258">
    <property type="entry name" value="zf-dskA_traR"/>
    <property type="match status" value="1"/>
</dbReference>
<dbReference type="SUPFAM" id="SSF109635">
    <property type="entry name" value="DnaK suppressor protein DksA, alpha-hairpin domain"/>
    <property type="match status" value="1"/>
</dbReference>
<organism evidence="6 7">
    <name type="scientific">Insulibacter thermoxylanivorax</name>
    <dbReference type="NCBI Taxonomy" id="2749268"/>
    <lineage>
        <taxon>Bacteria</taxon>
        <taxon>Bacillati</taxon>
        <taxon>Bacillota</taxon>
        <taxon>Bacilli</taxon>
        <taxon>Bacillales</taxon>
        <taxon>Paenibacillaceae</taxon>
        <taxon>Insulibacter</taxon>
    </lineage>
</organism>
<evidence type="ECO:0000256" key="4">
    <source>
        <dbReference type="PROSITE-ProRule" id="PRU00510"/>
    </source>
</evidence>
<reference evidence="6" key="2">
    <citation type="journal article" date="2021" name="Data Brief">
        <title>Draft genome sequence data of the facultative, thermophilic, xylanolytic bacterium Paenibacillus sp. strain DA-C8.</title>
        <authorList>
            <person name="Chhe C."/>
            <person name="Uke A."/>
            <person name="Baramee S."/>
            <person name="Ungkulpasvich U."/>
            <person name="Tachaapaikoon C."/>
            <person name="Pason P."/>
            <person name="Waeonukul R."/>
            <person name="Ratanakhanokchai K."/>
            <person name="Kosugi A."/>
        </authorList>
    </citation>
    <scope>NUCLEOTIDE SEQUENCE</scope>
    <source>
        <strain evidence="6">DA-C8</strain>
    </source>
</reference>
<dbReference type="NCBIfam" id="TIGR02890">
    <property type="entry name" value="bacill_yteA"/>
    <property type="match status" value="1"/>
</dbReference>
<name>A0A916VFB4_9BACL</name>
<evidence type="ECO:0000313" key="7">
    <source>
        <dbReference type="Proteomes" id="UP000654993"/>
    </source>
</evidence>
<dbReference type="PANTHER" id="PTHR33823">
    <property type="entry name" value="RNA POLYMERASE-BINDING TRANSCRIPTION FACTOR DKSA-RELATED"/>
    <property type="match status" value="1"/>
</dbReference>
<sequence>MNHLNMVSIQHLKEKLLREKKELEEWLDSGERFDLAESQREQSGELSMIDNHPGDTATEIYERGKDIALLERREHRLEQVMLALASMETGTYGLCAVCGNEIPYERLDAVPSTPYCIEHAEQEVSERRPIEEEFMQPPFGRTSLDGADHTGFDREDAWRIVASWGNSNSPALAEDRQIEDYDDVVLEEDEQEGYVEPIESFLATDLYGDKVTVVRNKAYYRYLADEEGDRELEILTQDEADETAQPKPSR</sequence>
<dbReference type="InterPro" id="IPR014240">
    <property type="entry name" value="YteA"/>
</dbReference>
<dbReference type="Proteomes" id="UP000654993">
    <property type="component" value="Unassembled WGS sequence"/>
</dbReference>
<dbReference type="AlphaFoldDB" id="A0A916VFB4"/>
<protein>
    <recommendedName>
        <fullName evidence="5">Zinc finger DksA/TraR C4-type domain-containing protein</fullName>
    </recommendedName>
</protein>
<dbReference type="EMBL" id="BMAQ01000005">
    <property type="protein sequence ID" value="GFR37489.1"/>
    <property type="molecule type" value="Genomic_DNA"/>
</dbReference>
<feature type="domain" description="Zinc finger DksA/TraR C4-type" evidence="5">
    <location>
        <begin position="90"/>
        <end position="118"/>
    </location>
</feature>
<dbReference type="PROSITE" id="PS51128">
    <property type="entry name" value="ZF_DKSA_2"/>
    <property type="match status" value="1"/>
</dbReference>